<accession>A0A7X4RWS1</accession>
<gene>
    <name evidence="5" type="ORF">F9817_20175</name>
</gene>
<dbReference type="Pfam" id="PF20866">
    <property type="entry name" value="MdcG_N"/>
    <property type="match status" value="1"/>
</dbReference>
<evidence type="ECO:0000256" key="2">
    <source>
        <dbReference type="ARBA" id="ARBA00022695"/>
    </source>
</evidence>
<dbReference type="InterPro" id="IPR049180">
    <property type="entry name" value="MdcG_C"/>
</dbReference>
<dbReference type="EMBL" id="WEKT01000058">
    <property type="protein sequence ID" value="MZI95499.1"/>
    <property type="molecule type" value="Genomic_DNA"/>
</dbReference>
<protein>
    <submittedName>
        <fullName evidence="5">Malonate decarboxylase holo-ACP synthase</fullName>
    </submittedName>
</protein>
<evidence type="ECO:0000256" key="1">
    <source>
        <dbReference type="ARBA" id="ARBA00022679"/>
    </source>
</evidence>
<dbReference type="RefSeq" id="WP_161157982.1">
    <property type="nucleotide sequence ID" value="NZ_WEKT01000058.1"/>
</dbReference>
<dbReference type="InterPro" id="IPR017557">
    <property type="entry name" value="Holo-ACP_synthase"/>
</dbReference>
<evidence type="ECO:0000259" key="4">
    <source>
        <dbReference type="Pfam" id="PF20866"/>
    </source>
</evidence>
<name>A0A7X4RWS1_9VIBR</name>
<dbReference type="InterPro" id="IPR048903">
    <property type="entry name" value="MdcG_N"/>
</dbReference>
<evidence type="ECO:0000313" key="5">
    <source>
        <dbReference type="EMBL" id="MZI95499.1"/>
    </source>
</evidence>
<feature type="domain" description="Phosphoribosyl-dephospho-CoA transferase MdcG N-terminal" evidence="4">
    <location>
        <begin position="6"/>
        <end position="76"/>
    </location>
</feature>
<evidence type="ECO:0000313" key="6">
    <source>
        <dbReference type="Proteomes" id="UP000462621"/>
    </source>
</evidence>
<comment type="caution">
    <text evidence="5">The sequence shown here is derived from an EMBL/GenBank/DDBJ whole genome shotgun (WGS) entry which is preliminary data.</text>
</comment>
<organism evidence="5 6">
    <name type="scientific">Vibrio eleionomae</name>
    <dbReference type="NCBI Taxonomy" id="2653505"/>
    <lineage>
        <taxon>Bacteria</taxon>
        <taxon>Pseudomonadati</taxon>
        <taxon>Pseudomonadota</taxon>
        <taxon>Gammaproteobacteria</taxon>
        <taxon>Vibrionales</taxon>
        <taxon>Vibrionaceae</taxon>
        <taxon>Vibrio</taxon>
    </lineage>
</organism>
<dbReference type="Proteomes" id="UP000462621">
    <property type="component" value="Unassembled WGS sequence"/>
</dbReference>
<reference evidence="5 6" key="1">
    <citation type="submission" date="2019-10" db="EMBL/GenBank/DDBJ databases">
        <title>Vibrio sp. nov. isolated from a shrimp pond.</title>
        <authorList>
            <person name="Gomez-Gil B."/>
            <person name="Enciso-Ibarra J."/>
            <person name="Enciso-Ibarra K."/>
            <person name="Bolan-Mejia C."/>
        </authorList>
    </citation>
    <scope>NUCLEOTIDE SEQUENCE [LARGE SCALE GENOMIC DNA]</scope>
    <source>
        <strain evidence="5 6">CAIM 722</strain>
    </source>
</reference>
<dbReference type="NCBIfam" id="NF002332">
    <property type="entry name" value="PRK01293.1"/>
    <property type="match status" value="1"/>
</dbReference>
<keyword evidence="6" id="KW-1185">Reference proteome</keyword>
<proteinExistence type="predicted"/>
<dbReference type="GO" id="GO:0016779">
    <property type="term" value="F:nucleotidyltransferase activity"/>
    <property type="evidence" value="ECO:0007669"/>
    <property type="project" value="UniProtKB-KW"/>
</dbReference>
<dbReference type="NCBIfam" id="TIGR03135">
    <property type="entry name" value="malonate_mdcG"/>
    <property type="match status" value="1"/>
</dbReference>
<dbReference type="Pfam" id="PF10620">
    <property type="entry name" value="MdcG"/>
    <property type="match status" value="1"/>
</dbReference>
<keyword evidence="2" id="KW-0548">Nucleotidyltransferase</keyword>
<sequence>MQLVFQPHDLLWVSKLDDDNEQPDWFDHHDLLHRPVVVRREPTPADRIAIGIRGFSRSQRHASYVTPDSVSHVVTPEQIASQQKWHARQTQHPLPHWDTLTQVANIMSHVHLTWGITGSLAFELATDIETAHLNSDIDLRILSHEPLDKSCCRYVAMQLSKLEQRPDIQIETPYGAFAMNEWLHADGSIMMKGQHGPYLTLTPWQPQD</sequence>
<feature type="domain" description="Phosphoribosyl-dephospho-CoA transferase MdcG C-terminal" evidence="3">
    <location>
        <begin position="88"/>
        <end position="200"/>
    </location>
</feature>
<keyword evidence="1" id="KW-0808">Transferase</keyword>
<dbReference type="AlphaFoldDB" id="A0A7X4RWS1"/>
<evidence type="ECO:0000259" key="3">
    <source>
        <dbReference type="Pfam" id="PF10620"/>
    </source>
</evidence>